<dbReference type="CDD" id="cd06174">
    <property type="entry name" value="MFS"/>
    <property type="match status" value="1"/>
</dbReference>
<feature type="transmembrane region" description="Helical" evidence="6">
    <location>
        <begin position="366"/>
        <end position="388"/>
    </location>
</feature>
<dbReference type="Gene3D" id="1.20.1250.20">
    <property type="entry name" value="MFS general substrate transporter like domains"/>
    <property type="match status" value="2"/>
</dbReference>
<feature type="transmembrane region" description="Helical" evidence="6">
    <location>
        <begin position="337"/>
        <end position="360"/>
    </location>
</feature>
<keyword evidence="5 6" id="KW-0472">Membrane</keyword>
<dbReference type="InterPro" id="IPR011701">
    <property type="entry name" value="MFS"/>
</dbReference>
<feature type="transmembrane region" description="Helical" evidence="6">
    <location>
        <begin position="104"/>
        <end position="128"/>
    </location>
</feature>
<evidence type="ECO:0000313" key="8">
    <source>
        <dbReference type="EMBL" id="AVK03133.1"/>
    </source>
</evidence>
<dbReference type="PANTHER" id="PTHR43124">
    <property type="entry name" value="PURINE EFFLUX PUMP PBUE"/>
    <property type="match status" value="1"/>
</dbReference>
<feature type="transmembrane region" description="Helical" evidence="6">
    <location>
        <begin position="140"/>
        <end position="163"/>
    </location>
</feature>
<feature type="transmembrane region" description="Helical" evidence="6">
    <location>
        <begin position="12"/>
        <end position="31"/>
    </location>
</feature>
<feature type="transmembrane region" description="Helical" evidence="6">
    <location>
        <begin position="276"/>
        <end position="296"/>
    </location>
</feature>
<dbReference type="AlphaFoldDB" id="A0A2R3IMM0"/>
<evidence type="ECO:0000256" key="2">
    <source>
        <dbReference type="ARBA" id="ARBA00022475"/>
    </source>
</evidence>
<keyword evidence="3 6" id="KW-0812">Transmembrane</keyword>
<protein>
    <submittedName>
        <fullName evidence="8">Major Facilitator Superfamily protein</fullName>
    </submittedName>
</protein>
<comment type="subcellular location">
    <subcellularLocation>
        <location evidence="1">Cell membrane</location>
        <topology evidence="1">Multi-pass membrane protein</topology>
    </subcellularLocation>
</comment>
<evidence type="ECO:0000256" key="1">
    <source>
        <dbReference type="ARBA" id="ARBA00004651"/>
    </source>
</evidence>
<dbReference type="Proteomes" id="UP000238390">
    <property type="component" value="Chromosome"/>
</dbReference>
<dbReference type="InterPro" id="IPR020846">
    <property type="entry name" value="MFS_dom"/>
</dbReference>
<keyword evidence="9" id="KW-1185">Reference proteome</keyword>
<proteinExistence type="predicted"/>
<name>A0A2R3IMM0_9PSED</name>
<dbReference type="RefSeq" id="WP_058129833.1">
    <property type="nucleotide sequence ID" value="NZ_CP027169.1"/>
</dbReference>
<feature type="transmembrane region" description="Helical" evidence="6">
    <location>
        <begin position="248"/>
        <end position="269"/>
    </location>
</feature>
<feature type="domain" description="Major facilitator superfamily (MFS) profile" evidence="7">
    <location>
        <begin position="16"/>
        <end position="393"/>
    </location>
</feature>
<feature type="transmembrane region" description="Helical" evidence="6">
    <location>
        <begin position="302"/>
        <end position="325"/>
    </location>
</feature>
<dbReference type="EMBL" id="CP027169">
    <property type="protein sequence ID" value="AVK03133.1"/>
    <property type="molecule type" value="Genomic_DNA"/>
</dbReference>
<keyword evidence="2" id="KW-1003">Cell membrane</keyword>
<dbReference type="GO" id="GO:0022857">
    <property type="term" value="F:transmembrane transporter activity"/>
    <property type="evidence" value="ECO:0007669"/>
    <property type="project" value="InterPro"/>
</dbReference>
<sequence length="408" mass="41238">MDSPSTPARPRTQVMAVANLIFAGIAAALHVGKASIALPSLQQDFGGDLAALGWIMSAFPFVGVFGGIAAGILVRRWGDRRLLAIGLAILGGASLLGASMTDFAWLLGTRFVEGLGFLIVVVAAPAVLHRITAESRRSLVFGLWSTFMAGGIALSMLVGPLLADWRADWLASALPVLLAAALLFVTVPAAAGGTAGGQRGGLGVLLRNPAISLLALSFSVYNLQFFALMTFLPVFLMQRLGVPLETAGLVGAAIVAANALGNLAAGVVLSRGVRPGVLLALTAVLMGVTGAAFFHAATPASLAVGLGFVFSAVAGMLPTTTLASAPLASPTPALTPLAIGWVMQGNYLGQVVGPLLIGLIVSRFDWSGAIGLMLGAGVAGAALGVCLLRTLGNLPTVASTDFAARPSG</sequence>
<feature type="transmembrane region" description="Helical" evidence="6">
    <location>
        <begin position="81"/>
        <end position="98"/>
    </location>
</feature>
<evidence type="ECO:0000256" key="3">
    <source>
        <dbReference type="ARBA" id="ARBA00022692"/>
    </source>
</evidence>
<dbReference type="PANTHER" id="PTHR43124:SF3">
    <property type="entry name" value="CHLORAMPHENICOL EFFLUX PUMP RV0191"/>
    <property type="match status" value="1"/>
</dbReference>
<accession>A0A2R3IMM0</accession>
<keyword evidence="4 6" id="KW-1133">Transmembrane helix</keyword>
<dbReference type="SUPFAM" id="SSF103473">
    <property type="entry name" value="MFS general substrate transporter"/>
    <property type="match status" value="1"/>
</dbReference>
<dbReference type="GO" id="GO:0005886">
    <property type="term" value="C:plasma membrane"/>
    <property type="evidence" value="ECO:0007669"/>
    <property type="project" value="UniProtKB-SubCell"/>
</dbReference>
<evidence type="ECO:0000259" key="7">
    <source>
        <dbReference type="PROSITE" id="PS50850"/>
    </source>
</evidence>
<organism evidence="8 9">
    <name type="scientific">Pseudomonas paraeruginosa</name>
    <dbReference type="NCBI Taxonomy" id="2994495"/>
    <lineage>
        <taxon>Bacteria</taxon>
        <taxon>Pseudomonadati</taxon>
        <taxon>Pseudomonadota</taxon>
        <taxon>Gammaproteobacteria</taxon>
        <taxon>Pseudomonadales</taxon>
        <taxon>Pseudomonadaceae</taxon>
        <taxon>Pseudomonas</taxon>
    </lineage>
</organism>
<feature type="transmembrane region" description="Helical" evidence="6">
    <location>
        <begin position="213"/>
        <end position="236"/>
    </location>
</feature>
<dbReference type="InterPro" id="IPR050189">
    <property type="entry name" value="MFS_Efflux_Transporters"/>
</dbReference>
<evidence type="ECO:0000256" key="6">
    <source>
        <dbReference type="SAM" id="Phobius"/>
    </source>
</evidence>
<dbReference type="PROSITE" id="PS50850">
    <property type="entry name" value="MFS"/>
    <property type="match status" value="1"/>
</dbReference>
<gene>
    <name evidence="8" type="ORF">CSB93_2556</name>
</gene>
<evidence type="ECO:0000256" key="4">
    <source>
        <dbReference type="ARBA" id="ARBA00022989"/>
    </source>
</evidence>
<evidence type="ECO:0000313" key="9">
    <source>
        <dbReference type="Proteomes" id="UP000238390"/>
    </source>
</evidence>
<feature type="transmembrane region" description="Helical" evidence="6">
    <location>
        <begin position="169"/>
        <end position="192"/>
    </location>
</feature>
<dbReference type="Pfam" id="PF07690">
    <property type="entry name" value="MFS_1"/>
    <property type="match status" value="1"/>
</dbReference>
<dbReference type="InterPro" id="IPR036259">
    <property type="entry name" value="MFS_trans_sf"/>
</dbReference>
<reference evidence="8 9" key="1">
    <citation type="submission" date="2018-02" db="EMBL/GenBank/DDBJ databases">
        <title>FDA/CDC Antimicrobial Resistant Isolate Bank Genome Sequencing.</title>
        <authorList>
            <person name="Benahmed F.H."/>
            <person name="Lutgring J.D."/>
            <person name="Yoo B."/>
            <person name="Machado M."/>
            <person name="Brown A."/>
            <person name="McAllister G."/>
            <person name="Perry A."/>
            <person name="Halpin A.L."/>
            <person name="Vavikolanu K."/>
            <person name="Ott S."/>
            <person name="Zhao X."/>
            <person name="Tallon L.J."/>
            <person name="Sadzewicz L."/>
            <person name="Aluvathingal J."/>
            <person name="Nadendla S."/>
            <person name="Voskania-kordi A."/>
            <person name="Simonyan V."/>
            <person name="Patel J."/>
            <person name="Shawar R.M."/>
        </authorList>
    </citation>
    <scope>NUCLEOTIDE SEQUENCE [LARGE SCALE GENOMIC DNA]</scope>
    <source>
        <strain evidence="8 9">AR_0356</strain>
    </source>
</reference>
<evidence type="ECO:0000256" key="5">
    <source>
        <dbReference type="ARBA" id="ARBA00023136"/>
    </source>
</evidence>
<feature type="transmembrane region" description="Helical" evidence="6">
    <location>
        <begin position="51"/>
        <end position="74"/>
    </location>
</feature>